<dbReference type="InterPro" id="IPR019587">
    <property type="entry name" value="Polyketide_cyclase/dehydratase"/>
</dbReference>
<gene>
    <name evidence="9" type="ORF">BVRB_2g044620</name>
</gene>
<reference evidence="9 10" key="1">
    <citation type="journal article" date="2014" name="Nature">
        <title>The genome of the recently domesticated crop plant sugar beet (Beta vulgaris).</title>
        <authorList>
            <person name="Dohm J.C."/>
            <person name="Minoche A.E."/>
            <person name="Holtgrawe D."/>
            <person name="Capella-Gutierrez S."/>
            <person name="Zakrzewski F."/>
            <person name="Tafer H."/>
            <person name="Rupp O."/>
            <person name="Sorensen T.R."/>
            <person name="Stracke R."/>
            <person name="Reinhardt R."/>
            <person name="Goesmann A."/>
            <person name="Kraft T."/>
            <person name="Schulz B."/>
            <person name="Stadler P.F."/>
            <person name="Schmidt T."/>
            <person name="Gabaldon T."/>
            <person name="Lehrach H."/>
            <person name="Weisshaar B."/>
            <person name="Himmelbauer H."/>
        </authorList>
    </citation>
    <scope>NUCLEOTIDE SEQUENCE [LARGE SCALE GENOMIC DNA]</scope>
    <source>
        <tissue evidence="9">Taproot</tissue>
    </source>
</reference>
<evidence type="ECO:0000256" key="5">
    <source>
        <dbReference type="ARBA" id="ARBA00022682"/>
    </source>
</evidence>
<proteinExistence type="inferred from homology"/>
<dbReference type="Gene3D" id="3.30.530.20">
    <property type="match status" value="1"/>
</dbReference>
<keyword evidence="10" id="KW-1185">Reference proteome</keyword>
<name>A0A0J8BHH5_BETVV</name>
<dbReference type="SUPFAM" id="SSF55961">
    <property type="entry name" value="Bet v1-like"/>
    <property type="match status" value="1"/>
</dbReference>
<keyword evidence="5" id="KW-0938">Abscisic acid signaling pathway</keyword>
<dbReference type="GO" id="GO:0038023">
    <property type="term" value="F:signaling receptor activity"/>
    <property type="evidence" value="ECO:0007669"/>
    <property type="project" value="TreeGrafter"/>
</dbReference>
<comment type="similarity">
    <text evidence="3">Belongs to the PYR/PYL/RCAR abscisic acid intracellular receptor family.</text>
</comment>
<accession>A0A0J8BHH5</accession>
<keyword evidence="4" id="KW-0963">Cytoplasm</keyword>
<dbReference type="GO" id="GO:0005737">
    <property type="term" value="C:cytoplasm"/>
    <property type="evidence" value="ECO:0007669"/>
    <property type="project" value="UniProtKB-SubCell"/>
</dbReference>
<dbReference type="InterPro" id="IPR023393">
    <property type="entry name" value="START-like_dom_sf"/>
</dbReference>
<evidence type="ECO:0000256" key="4">
    <source>
        <dbReference type="ARBA" id="ARBA00022490"/>
    </source>
</evidence>
<evidence type="ECO:0000313" key="9">
    <source>
        <dbReference type="EMBL" id="KMS99463.1"/>
    </source>
</evidence>
<evidence type="ECO:0000256" key="3">
    <source>
        <dbReference type="ARBA" id="ARBA00008594"/>
    </source>
</evidence>
<dbReference type="KEGG" id="bvg:104905957"/>
<sequence length="261" mass="28553">MHSALQFQTYTTTTTTTTSTFVTNNTIVDSTTITMLPLKTTAAEMKPSLAHELAKELSLCCPSPDKEMDTVAKYHNHEVGPNQCCSVVVQRIAAPVETVWPVVRRFDEPQTYKHFLRSCRVIAGDGNQVGCLREVHVVSGLPANCSTERLEVLDEESHAIGFRVVAGEHRLHNYRSITTLHPSTYYSADAPPPHPGTNKGIGTVVVESYVVDVPPGNTKEETCVFVDTIVRCNLQSLTKIAERRAKSSSSTTTTSSSCKVS</sequence>
<dbReference type="InterPro" id="IPR050279">
    <property type="entry name" value="Plant_def-hormone_signal"/>
</dbReference>
<dbReference type="eggNOG" id="ENOG502QWFG">
    <property type="taxonomic scope" value="Eukaryota"/>
</dbReference>
<dbReference type="GO" id="GO:0005634">
    <property type="term" value="C:nucleus"/>
    <property type="evidence" value="ECO:0007669"/>
    <property type="project" value="UniProtKB-SubCell"/>
</dbReference>
<evidence type="ECO:0000256" key="2">
    <source>
        <dbReference type="ARBA" id="ARBA00004496"/>
    </source>
</evidence>
<comment type="subcellular location">
    <subcellularLocation>
        <location evidence="2">Cytoplasm</location>
    </subcellularLocation>
    <subcellularLocation>
        <location evidence="1">Nucleus</location>
    </subcellularLocation>
</comment>
<dbReference type="Pfam" id="PF10604">
    <property type="entry name" value="Polyketide_cyc2"/>
    <property type="match status" value="1"/>
</dbReference>
<dbReference type="Gramene" id="KMS99463">
    <property type="protein sequence ID" value="KMS99463"/>
    <property type="gene ID" value="BVRB_2g044620"/>
</dbReference>
<dbReference type="PANTHER" id="PTHR31213">
    <property type="entry name" value="OS08G0374000 PROTEIN-RELATED"/>
    <property type="match status" value="1"/>
</dbReference>
<dbReference type="GO" id="GO:0004864">
    <property type="term" value="F:protein phosphatase inhibitor activity"/>
    <property type="evidence" value="ECO:0007669"/>
    <property type="project" value="UniProtKB-KW"/>
</dbReference>
<dbReference type="GO" id="GO:0010427">
    <property type="term" value="F:abscisic acid binding"/>
    <property type="evidence" value="ECO:0007669"/>
    <property type="project" value="TreeGrafter"/>
</dbReference>
<keyword evidence="8" id="KW-0650">Protein phosphatase inhibitor</keyword>
<organism evidence="9 10">
    <name type="scientific">Beta vulgaris subsp. vulgaris</name>
    <name type="common">Beet</name>
    <dbReference type="NCBI Taxonomy" id="3555"/>
    <lineage>
        <taxon>Eukaryota</taxon>
        <taxon>Viridiplantae</taxon>
        <taxon>Streptophyta</taxon>
        <taxon>Embryophyta</taxon>
        <taxon>Tracheophyta</taxon>
        <taxon>Spermatophyta</taxon>
        <taxon>Magnoliopsida</taxon>
        <taxon>eudicotyledons</taxon>
        <taxon>Gunneridae</taxon>
        <taxon>Pentapetalae</taxon>
        <taxon>Caryophyllales</taxon>
        <taxon>Chenopodiaceae</taxon>
        <taxon>Betoideae</taxon>
        <taxon>Beta</taxon>
    </lineage>
</organism>
<keyword evidence="6" id="KW-0675">Receptor</keyword>
<dbReference type="PANTHER" id="PTHR31213:SF119">
    <property type="entry name" value="ABSCISIC ACID RECEPTOR PYL4"/>
    <property type="match status" value="1"/>
</dbReference>
<dbReference type="OrthoDB" id="4436220at2759"/>
<evidence type="ECO:0000256" key="1">
    <source>
        <dbReference type="ARBA" id="ARBA00004123"/>
    </source>
</evidence>
<dbReference type="Proteomes" id="UP000035740">
    <property type="component" value="Unassembled WGS sequence"/>
</dbReference>
<keyword evidence="7" id="KW-0539">Nucleus</keyword>
<protein>
    <submittedName>
        <fullName evidence="9">Uncharacterized protein</fullName>
    </submittedName>
</protein>
<evidence type="ECO:0000313" key="10">
    <source>
        <dbReference type="Proteomes" id="UP000035740"/>
    </source>
</evidence>
<evidence type="ECO:0000256" key="8">
    <source>
        <dbReference type="ARBA" id="ARBA00023272"/>
    </source>
</evidence>
<evidence type="ECO:0000256" key="7">
    <source>
        <dbReference type="ARBA" id="ARBA00023242"/>
    </source>
</evidence>
<evidence type="ECO:0000256" key="6">
    <source>
        <dbReference type="ARBA" id="ARBA00023170"/>
    </source>
</evidence>
<dbReference type="CDD" id="cd07821">
    <property type="entry name" value="PYR_PYL_RCAR_like"/>
    <property type="match status" value="1"/>
</dbReference>
<dbReference type="AlphaFoldDB" id="A0A0J8BHH5"/>
<dbReference type="EMBL" id="KQ090218">
    <property type="protein sequence ID" value="KMS99463.1"/>
    <property type="molecule type" value="Genomic_DNA"/>
</dbReference>
<dbReference type="OMA" id="ARCPRET"/>
<dbReference type="GO" id="GO:0009738">
    <property type="term" value="P:abscisic acid-activated signaling pathway"/>
    <property type="evidence" value="ECO:0007669"/>
    <property type="project" value="UniProtKB-KW"/>
</dbReference>